<gene>
    <name evidence="1" type="ORF">CDAR_429281</name>
</gene>
<keyword evidence="2" id="KW-1185">Reference proteome</keyword>
<dbReference type="EMBL" id="BPLQ01006596">
    <property type="protein sequence ID" value="GIY23858.1"/>
    <property type="molecule type" value="Genomic_DNA"/>
</dbReference>
<protein>
    <submittedName>
        <fullName evidence="1">Uncharacterized protein</fullName>
    </submittedName>
</protein>
<sequence length="114" mass="13542">MSISTNAVHFCAEGSFLPQFRHVGKNWTVHEQLITKKRRWLECLHAWTSPTSKRMGIRARRMVPLQLITKKRRKKFVVGNTYMFRLPRRMEILARAMISISEKRQRNALKVFVC</sequence>
<dbReference type="Proteomes" id="UP001054837">
    <property type="component" value="Unassembled WGS sequence"/>
</dbReference>
<organism evidence="1 2">
    <name type="scientific">Caerostris darwini</name>
    <dbReference type="NCBI Taxonomy" id="1538125"/>
    <lineage>
        <taxon>Eukaryota</taxon>
        <taxon>Metazoa</taxon>
        <taxon>Ecdysozoa</taxon>
        <taxon>Arthropoda</taxon>
        <taxon>Chelicerata</taxon>
        <taxon>Arachnida</taxon>
        <taxon>Araneae</taxon>
        <taxon>Araneomorphae</taxon>
        <taxon>Entelegynae</taxon>
        <taxon>Araneoidea</taxon>
        <taxon>Araneidae</taxon>
        <taxon>Caerostris</taxon>
    </lineage>
</organism>
<comment type="caution">
    <text evidence="1">The sequence shown here is derived from an EMBL/GenBank/DDBJ whole genome shotgun (WGS) entry which is preliminary data.</text>
</comment>
<dbReference type="AlphaFoldDB" id="A0AAV4RNM6"/>
<accession>A0AAV4RNM6</accession>
<evidence type="ECO:0000313" key="2">
    <source>
        <dbReference type="Proteomes" id="UP001054837"/>
    </source>
</evidence>
<proteinExistence type="predicted"/>
<evidence type="ECO:0000313" key="1">
    <source>
        <dbReference type="EMBL" id="GIY23858.1"/>
    </source>
</evidence>
<reference evidence="1 2" key="1">
    <citation type="submission" date="2021-06" db="EMBL/GenBank/DDBJ databases">
        <title>Caerostris darwini draft genome.</title>
        <authorList>
            <person name="Kono N."/>
            <person name="Arakawa K."/>
        </authorList>
    </citation>
    <scope>NUCLEOTIDE SEQUENCE [LARGE SCALE GENOMIC DNA]</scope>
</reference>
<name>A0AAV4RNM6_9ARAC</name>